<proteinExistence type="predicted"/>
<comment type="caution">
    <text evidence="1">The sequence shown here is derived from an EMBL/GenBank/DDBJ whole genome shotgun (WGS) entry which is preliminary data.</text>
</comment>
<accession>A0ABW8Z285</accession>
<dbReference type="RefSeq" id="WP_408165249.1">
    <property type="nucleotide sequence ID" value="NZ_JAQQFR010000001.1"/>
</dbReference>
<evidence type="ECO:0000313" key="2">
    <source>
        <dbReference type="Proteomes" id="UP001629214"/>
    </source>
</evidence>
<protein>
    <submittedName>
        <fullName evidence="1">Uncharacterized protein</fullName>
    </submittedName>
</protein>
<gene>
    <name evidence="1" type="ORF">PQR63_02210</name>
</gene>
<dbReference type="EMBL" id="JAQQFR010000001">
    <property type="protein sequence ID" value="MFL9877181.1"/>
    <property type="molecule type" value="Genomic_DNA"/>
</dbReference>
<reference evidence="1 2" key="1">
    <citation type="journal article" date="2024" name="Chem. Sci.">
        <title>Discovery of megapolipeptins by genome mining of a Burkholderiales bacteria collection.</title>
        <authorList>
            <person name="Paulo B.S."/>
            <person name="Recchia M.J.J."/>
            <person name="Lee S."/>
            <person name="Fergusson C.H."/>
            <person name="Romanowski S.B."/>
            <person name="Hernandez A."/>
            <person name="Krull N."/>
            <person name="Liu D.Y."/>
            <person name="Cavanagh H."/>
            <person name="Bos A."/>
            <person name="Gray C.A."/>
            <person name="Murphy B.T."/>
            <person name="Linington R.G."/>
            <person name="Eustaquio A.S."/>
        </authorList>
    </citation>
    <scope>NUCLEOTIDE SEQUENCE [LARGE SCALE GENOMIC DNA]</scope>
    <source>
        <strain evidence="1 2">RL21-008-BIB-B</strain>
    </source>
</reference>
<name>A0ABW8Z285_9BURK</name>
<evidence type="ECO:0000313" key="1">
    <source>
        <dbReference type="EMBL" id="MFL9877181.1"/>
    </source>
</evidence>
<organism evidence="1 2">
    <name type="scientific">Herbaspirillum rhizosphaerae</name>
    <dbReference type="NCBI Taxonomy" id="346179"/>
    <lineage>
        <taxon>Bacteria</taxon>
        <taxon>Pseudomonadati</taxon>
        <taxon>Pseudomonadota</taxon>
        <taxon>Betaproteobacteria</taxon>
        <taxon>Burkholderiales</taxon>
        <taxon>Oxalobacteraceae</taxon>
        <taxon>Herbaspirillum</taxon>
    </lineage>
</organism>
<keyword evidence="2" id="KW-1185">Reference proteome</keyword>
<sequence length="119" mass="13019">MSPATSAVLEERSARAYAGSLGVGISPRPERRRERLAVTLMELDPRDVVDGVLLENGMFLAPDPTPVGTMREVCPHCEGVALQLVLRRHHVKRSHLFCGQCTRCYDAVCEGGYSILGIV</sequence>
<dbReference type="Proteomes" id="UP001629214">
    <property type="component" value="Unassembled WGS sequence"/>
</dbReference>